<dbReference type="InterPro" id="IPR041614">
    <property type="entry name" value="DprA_WH"/>
</dbReference>
<dbReference type="AlphaFoldDB" id="A0A2T4ZAR4"/>
<dbReference type="RefSeq" id="WP_107725721.1">
    <property type="nucleotide sequence ID" value="NZ_PZZP01000001.1"/>
</dbReference>
<keyword evidence="5" id="KW-1185">Reference proteome</keyword>
<accession>A0A2T4ZAR4</accession>
<dbReference type="Pfam" id="PF02481">
    <property type="entry name" value="DNA_processg_A"/>
    <property type="match status" value="1"/>
</dbReference>
<evidence type="ECO:0000256" key="1">
    <source>
        <dbReference type="ARBA" id="ARBA00006525"/>
    </source>
</evidence>
<dbReference type="OrthoDB" id="9785707at2"/>
<dbReference type="Gene3D" id="1.10.10.10">
    <property type="entry name" value="Winged helix-like DNA-binding domain superfamily/Winged helix DNA-binding domain"/>
    <property type="match status" value="1"/>
</dbReference>
<proteinExistence type="inferred from homology"/>
<protein>
    <submittedName>
        <fullName evidence="4">DNA processing protein</fullName>
    </submittedName>
</protein>
<sequence>MPLIRWEKRDGLIAMHQIQGIGWHTLCHLLDAGWDPSTPWTETVAKNARERGVRSGVLTRIASKWTAEWVNQVRLEMEKRRIHTVTRWDTEYPSLLKELPQPPWVLYVKGDASLLAQPGLAIVGTRKPTVYGKDAAATLAEKVAAAGWVVISGMAAGVDGLAHSAALGASGKTVAVLGSGVDVVYPKHHRDLYARIVQAGAVVSEVPPGTRPHPGLFPQRNRIISGLSWGTIVVEAAEKSGSLITADCSMEQGREVFAVPGPIHSTQSQGALRLIQQGAKCVVTVQDIFEEFDHRLDAPVPSDHSEDTMEEKLELTEEEAVLLAYLERGPLSLEELAASVERPLDFLHQDLIQLQLKGIVKQLPGARFQRRRG</sequence>
<dbReference type="EMBL" id="PZZP01000001">
    <property type="protein sequence ID" value="PTM58982.1"/>
    <property type="molecule type" value="Genomic_DNA"/>
</dbReference>
<evidence type="ECO:0000313" key="4">
    <source>
        <dbReference type="EMBL" id="PTM58982.1"/>
    </source>
</evidence>
<dbReference type="Proteomes" id="UP000241639">
    <property type="component" value="Unassembled WGS sequence"/>
</dbReference>
<evidence type="ECO:0000313" key="5">
    <source>
        <dbReference type="Proteomes" id="UP000241639"/>
    </source>
</evidence>
<feature type="domain" description="DprA winged helix" evidence="3">
    <location>
        <begin position="313"/>
        <end position="365"/>
    </location>
</feature>
<dbReference type="SUPFAM" id="SSF102405">
    <property type="entry name" value="MCP/YpsA-like"/>
    <property type="match status" value="1"/>
</dbReference>
<dbReference type="InterPro" id="IPR003488">
    <property type="entry name" value="DprA"/>
</dbReference>
<name>A0A2T4ZAR4_9BACL</name>
<gene>
    <name evidence="4" type="ORF">C8J48_1581</name>
</gene>
<comment type="similarity">
    <text evidence="1">Belongs to the DprA/Smf family.</text>
</comment>
<dbReference type="Pfam" id="PF17782">
    <property type="entry name" value="WHD_DprA"/>
    <property type="match status" value="1"/>
</dbReference>
<comment type="caution">
    <text evidence="4">The sequence shown here is derived from an EMBL/GenBank/DDBJ whole genome shotgun (WGS) entry which is preliminary data.</text>
</comment>
<dbReference type="InterPro" id="IPR036388">
    <property type="entry name" value="WH-like_DNA-bd_sf"/>
</dbReference>
<dbReference type="PANTHER" id="PTHR43022:SF1">
    <property type="entry name" value="PROTEIN SMF"/>
    <property type="match status" value="1"/>
</dbReference>
<organism evidence="4 5">
    <name type="scientific">Desmospora activa DSM 45169</name>
    <dbReference type="NCBI Taxonomy" id="1121389"/>
    <lineage>
        <taxon>Bacteria</taxon>
        <taxon>Bacillati</taxon>
        <taxon>Bacillota</taxon>
        <taxon>Bacilli</taxon>
        <taxon>Bacillales</taxon>
        <taxon>Thermoactinomycetaceae</taxon>
        <taxon>Desmospora</taxon>
    </lineage>
</organism>
<dbReference type="NCBIfam" id="TIGR00732">
    <property type="entry name" value="dprA"/>
    <property type="match status" value="1"/>
</dbReference>
<evidence type="ECO:0000259" key="2">
    <source>
        <dbReference type="Pfam" id="PF02481"/>
    </source>
</evidence>
<reference evidence="4 5" key="1">
    <citation type="submission" date="2018-04" db="EMBL/GenBank/DDBJ databases">
        <title>Genomic Encyclopedia of Archaeal and Bacterial Type Strains, Phase II (KMG-II): from individual species to whole genera.</title>
        <authorList>
            <person name="Goeker M."/>
        </authorList>
    </citation>
    <scope>NUCLEOTIDE SEQUENCE [LARGE SCALE GENOMIC DNA]</scope>
    <source>
        <strain evidence="4 5">DSM 45169</strain>
    </source>
</reference>
<dbReference type="Gene3D" id="3.40.50.450">
    <property type="match status" value="1"/>
</dbReference>
<dbReference type="PANTHER" id="PTHR43022">
    <property type="entry name" value="PROTEIN SMF"/>
    <property type="match status" value="1"/>
</dbReference>
<dbReference type="InterPro" id="IPR057666">
    <property type="entry name" value="DrpA_SLOG"/>
</dbReference>
<evidence type="ECO:0000259" key="3">
    <source>
        <dbReference type="Pfam" id="PF17782"/>
    </source>
</evidence>
<dbReference type="GO" id="GO:0009294">
    <property type="term" value="P:DNA-mediated transformation"/>
    <property type="evidence" value="ECO:0007669"/>
    <property type="project" value="InterPro"/>
</dbReference>
<feature type="domain" description="Smf/DprA SLOG" evidence="2">
    <location>
        <begin position="84"/>
        <end position="292"/>
    </location>
</feature>